<evidence type="ECO:0000313" key="1">
    <source>
        <dbReference type="EMBL" id="GCA64747.1"/>
    </source>
</evidence>
<protein>
    <submittedName>
        <fullName evidence="1">Uncharacterized protein</fullName>
    </submittedName>
</protein>
<dbReference type="Proteomes" id="UP000265618">
    <property type="component" value="Unassembled WGS sequence"/>
</dbReference>
<evidence type="ECO:0000313" key="2">
    <source>
        <dbReference type="Proteomes" id="UP000265618"/>
    </source>
</evidence>
<keyword evidence="2" id="KW-1185">Reference proteome</keyword>
<name>A0A391NUL6_9EUKA</name>
<sequence length="76" mass="8394">MSLSPTLPSTVAERRQHTATSVTELLYSCGSKNIKRGHCDKHKKGCRHSPFSLRESLTRHPPVPSTLCPHRGCIAT</sequence>
<accession>A0A391NUL6</accession>
<dbReference type="EMBL" id="BDIP01008416">
    <property type="protein sequence ID" value="GCA64747.1"/>
    <property type="molecule type" value="Genomic_DNA"/>
</dbReference>
<dbReference type="AlphaFoldDB" id="A0A391NUL6"/>
<organism evidence="1 2">
    <name type="scientific">Kipferlia bialata</name>
    <dbReference type="NCBI Taxonomy" id="797122"/>
    <lineage>
        <taxon>Eukaryota</taxon>
        <taxon>Metamonada</taxon>
        <taxon>Carpediemonas-like organisms</taxon>
        <taxon>Kipferlia</taxon>
    </lineage>
</organism>
<proteinExistence type="predicted"/>
<gene>
    <name evidence="1" type="ORF">KIPB_015261</name>
</gene>
<comment type="caution">
    <text evidence="1">The sequence shown here is derived from an EMBL/GenBank/DDBJ whole genome shotgun (WGS) entry which is preliminary data.</text>
</comment>
<reference evidence="1 2" key="1">
    <citation type="journal article" date="2018" name="PLoS ONE">
        <title>The draft genome of Kipferlia bialata reveals reductive genome evolution in fornicate parasites.</title>
        <authorList>
            <person name="Tanifuji G."/>
            <person name="Takabayashi S."/>
            <person name="Kume K."/>
            <person name="Takagi M."/>
            <person name="Nakayama T."/>
            <person name="Kamikawa R."/>
            <person name="Inagaki Y."/>
            <person name="Hashimoto T."/>
        </authorList>
    </citation>
    <scope>NUCLEOTIDE SEQUENCE [LARGE SCALE GENOMIC DNA]</scope>
    <source>
        <strain evidence="1">NY0173</strain>
    </source>
</reference>